<dbReference type="InterPro" id="IPR051125">
    <property type="entry name" value="ABC-4/HrtB_transporter"/>
</dbReference>
<dbReference type="AlphaFoldDB" id="A0A517QQE4"/>
<dbReference type="PANTHER" id="PTHR43738:SF2">
    <property type="entry name" value="ABC TRANSPORTER PERMEASE"/>
    <property type="match status" value="1"/>
</dbReference>
<evidence type="ECO:0000313" key="10">
    <source>
        <dbReference type="Proteomes" id="UP000315724"/>
    </source>
</evidence>
<proteinExistence type="predicted"/>
<sequence>MNLITIAFKNMKHRSLSSLLTSFSVALGVALMVAVLILNGVVTKLFQETGSGYDLVVGPKGSATQLILSTIYRIDKPIENLPWRYYQQWTKDPRVEHAIPVNLGDTTELGGFPIVGTTPQYFLVEYAPGKKFRVGADENSIRGTWDAVVGSEVARKNGWKKGSKFRMVHSGQDDNIHAEEFTVQGILAPTGTPNDRTAFVHIDGFYLLDEHSKPVREAIRAEAKFFDETEAEVIERHKEDIDKILKHEAEAAEDEHHHAHGPVADIQKEVTSILLVMAGNDLQRTNRTIIIQNDLRENGPAQGANPVRVMASLITNLVGNIRLAFLYMTGLIIAVSGIGIFVSIYNSMSDRKREIAIMRALGARRTTVFSLILLESVLICLLGGVIGLLLGHGVVLAAAPIIEQRSGLLIDPLVFNPVEFIVIPILIVMASIVGFLPGLTAYKTDVAEGLQS</sequence>
<organism evidence="9 10">
    <name type="scientific">Thalassoglobus polymorphus</name>
    <dbReference type="NCBI Taxonomy" id="2527994"/>
    <lineage>
        <taxon>Bacteria</taxon>
        <taxon>Pseudomonadati</taxon>
        <taxon>Planctomycetota</taxon>
        <taxon>Planctomycetia</taxon>
        <taxon>Planctomycetales</taxon>
        <taxon>Planctomycetaceae</taxon>
        <taxon>Thalassoglobus</taxon>
    </lineage>
</organism>
<dbReference type="InterPro" id="IPR003838">
    <property type="entry name" value="ABC3_permease_C"/>
</dbReference>
<feature type="transmembrane region" description="Helical" evidence="6">
    <location>
        <begin position="368"/>
        <end position="401"/>
    </location>
</feature>
<keyword evidence="4 6" id="KW-1133">Transmembrane helix</keyword>
<dbReference type="Pfam" id="PF02687">
    <property type="entry name" value="FtsX"/>
    <property type="match status" value="1"/>
</dbReference>
<dbReference type="InterPro" id="IPR025857">
    <property type="entry name" value="MacB_PCD"/>
</dbReference>
<evidence type="ECO:0000256" key="6">
    <source>
        <dbReference type="SAM" id="Phobius"/>
    </source>
</evidence>
<evidence type="ECO:0000259" key="7">
    <source>
        <dbReference type="Pfam" id="PF02687"/>
    </source>
</evidence>
<comment type="subcellular location">
    <subcellularLocation>
        <location evidence="1">Cell membrane</location>
        <topology evidence="1">Multi-pass membrane protein</topology>
    </subcellularLocation>
</comment>
<dbReference type="KEGG" id="tpol:Mal48_31160"/>
<name>A0A517QQE4_9PLAN</name>
<evidence type="ECO:0000256" key="3">
    <source>
        <dbReference type="ARBA" id="ARBA00022692"/>
    </source>
</evidence>
<protein>
    <submittedName>
        <fullName evidence="9">ABC transporter permease YtrF</fullName>
    </submittedName>
</protein>
<evidence type="ECO:0000259" key="8">
    <source>
        <dbReference type="Pfam" id="PF12704"/>
    </source>
</evidence>
<dbReference type="EMBL" id="CP036267">
    <property type="protein sequence ID" value="QDT33860.1"/>
    <property type="molecule type" value="Genomic_DNA"/>
</dbReference>
<dbReference type="RefSeq" id="WP_145200844.1">
    <property type="nucleotide sequence ID" value="NZ_CP036267.1"/>
</dbReference>
<keyword evidence="2" id="KW-1003">Cell membrane</keyword>
<keyword evidence="3 6" id="KW-0812">Transmembrane</keyword>
<feature type="domain" description="ABC3 transporter permease C-terminal" evidence="7">
    <location>
        <begin position="329"/>
        <end position="444"/>
    </location>
</feature>
<evidence type="ECO:0000256" key="5">
    <source>
        <dbReference type="ARBA" id="ARBA00023136"/>
    </source>
</evidence>
<keyword evidence="10" id="KW-1185">Reference proteome</keyword>
<evidence type="ECO:0000256" key="2">
    <source>
        <dbReference type="ARBA" id="ARBA00022475"/>
    </source>
</evidence>
<dbReference type="OrthoDB" id="9784014at2"/>
<evidence type="ECO:0000256" key="4">
    <source>
        <dbReference type="ARBA" id="ARBA00022989"/>
    </source>
</evidence>
<keyword evidence="5 6" id="KW-0472">Membrane</keyword>
<feature type="transmembrane region" description="Helical" evidence="6">
    <location>
        <begin position="20"/>
        <end position="42"/>
    </location>
</feature>
<evidence type="ECO:0000313" key="9">
    <source>
        <dbReference type="EMBL" id="QDT33860.1"/>
    </source>
</evidence>
<feature type="domain" description="MacB-like periplasmic core" evidence="8">
    <location>
        <begin position="18"/>
        <end position="205"/>
    </location>
</feature>
<feature type="transmembrane region" description="Helical" evidence="6">
    <location>
        <begin position="324"/>
        <end position="347"/>
    </location>
</feature>
<dbReference type="PANTHER" id="PTHR43738">
    <property type="entry name" value="ABC TRANSPORTER, MEMBRANE PROTEIN"/>
    <property type="match status" value="1"/>
</dbReference>
<dbReference type="GO" id="GO:0005886">
    <property type="term" value="C:plasma membrane"/>
    <property type="evidence" value="ECO:0007669"/>
    <property type="project" value="UniProtKB-SubCell"/>
</dbReference>
<reference evidence="9 10" key="1">
    <citation type="submission" date="2019-02" db="EMBL/GenBank/DDBJ databases">
        <title>Deep-cultivation of Planctomycetes and their phenomic and genomic characterization uncovers novel biology.</title>
        <authorList>
            <person name="Wiegand S."/>
            <person name="Jogler M."/>
            <person name="Boedeker C."/>
            <person name="Pinto D."/>
            <person name="Vollmers J."/>
            <person name="Rivas-Marin E."/>
            <person name="Kohn T."/>
            <person name="Peeters S.H."/>
            <person name="Heuer A."/>
            <person name="Rast P."/>
            <person name="Oberbeckmann S."/>
            <person name="Bunk B."/>
            <person name="Jeske O."/>
            <person name="Meyerdierks A."/>
            <person name="Storesund J.E."/>
            <person name="Kallscheuer N."/>
            <person name="Luecker S."/>
            <person name="Lage O.M."/>
            <person name="Pohl T."/>
            <person name="Merkel B.J."/>
            <person name="Hornburger P."/>
            <person name="Mueller R.-W."/>
            <person name="Bruemmer F."/>
            <person name="Labrenz M."/>
            <person name="Spormann A.M."/>
            <person name="Op den Camp H."/>
            <person name="Overmann J."/>
            <person name="Amann R."/>
            <person name="Jetten M.S.M."/>
            <person name="Mascher T."/>
            <person name="Medema M.H."/>
            <person name="Devos D.P."/>
            <person name="Kaster A.-K."/>
            <person name="Ovreas L."/>
            <person name="Rohde M."/>
            <person name="Galperin M.Y."/>
            <person name="Jogler C."/>
        </authorList>
    </citation>
    <scope>NUCLEOTIDE SEQUENCE [LARGE SCALE GENOMIC DNA]</scope>
    <source>
        <strain evidence="9 10">Mal48</strain>
    </source>
</reference>
<evidence type="ECO:0000256" key="1">
    <source>
        <dbReference type="ARBA" id="ARBA00004651"/>
    </source>
</evidence>
<accession>A0A517QQE4</accession>
<dbReference type="Proteomes" id="UP000315724">
    <property type="component" value="Chromosome"/>
</dbReference>
<dbReference type="Pfam" id="PF12704">
    <property type="entry name" value="MacB_PCD"/>
    <property type="match status" value="1"/>
</dbReference>
<gene>
    <name evidence="9" type="primary">ytrF_2</name>
    <name evidence="9" type="ORF">Mal48_31160</name>
</gene>
<feature type="transmembrane region" description="Helical" evidence="6">
    <location>
        <begin position="421"/>
        <end position="442"/>
    </location>
</feature>